<keyword evidence="2" id="KW-0472">Membrane</keyword>
<feature type="region of interest" description="Disordered" evidence="1">
    <location>
        <begin position="107"/>
        <end position="171"/>
    </location>
</feature>
<name>A0A8H5MCD7_9AGAR</name>
<feature type="transmembrane region" description="Helical" evidence="2">
    <location>
        <begin position="75"/>
        <end position="98"/>
    </location>
</feature>
<keyword evidence="2" id="KW-0812">Transmembrane</keyword>
<feature type="region of interest" description="Disordered" evidence="1">
    <location>
        <begin position="21"/>
        <end position="44"/>
    </location>
</feature>
<evidence type="ECO:0000256" key="1">
    <source>
        <dbReference type="SAM" id="MobiDB-lite"/>
    </source>
</evidence>
<keyword evidence="2" id="KW-1133">Transmembrane helix</keyword>
<evidence type="ECO:0000256" key="3">
    <source>
        <dbReference type="SAM" id="SignalP"/>
    </source>
</evidence>
<keyword evidence="5" id="KW-1185">Reference proteome</keyword>
<gene>
    <name evidence="4" type="ORF">D9757_005628</name>
</gene>
<feature type="chain" id="PRO_5034456297" evidence="3">
    <location>
        <begin position="20"/>
        <end position="171"/>
    </location>
</feature>
<dbReference type="AlphaFoldDB" id="A0A8H5MCD7"/>
<dbReference type="Proteomes" id="UP000518752">
    <property type="component" value="Unassembled WGS sequence"/>
</dbReference>
<evidence type="ECO:0000256" key="2">
    <source>
        <dbReference type="SAM" id="Phobius"/>
    </source>
</evidence>
<organism evidence="4 5">
    <name type="scientific">Collybiopsis confluens</name>
    <dbReference type="NCBI Taxonomy" id="2823264"/>
    <lineage>
        <taxon>Eukaryota</taxon>
        <taxon>Fungi</taxon>
        <taxon>Dikarya</taxon>
        <taxon>Basidiomycota</taxon>
        <taxon>Agaricomycotina</taxon>
        <taxon>Agaricomycetes</taxon>
        <taxon>Agaricomycetidae</taxon>
        <taxon>Agaricales</taxon>
        <taxon>Marasmiineae</taxon>
        <taxon>Omphalotaceae</taxon>
        <taxon>Collybiopsis</taxon>
    </lineage>
</organism>
<dbReference type="EMBL" id="JAACJN010000026">
    <property type="protein sequence ID" value="KAF5388822.1"/>
    <property type="molecule type" value="Genomic_DNA"/>
</dbReference>
<protein>
    <submittedName>
        <fullName evidence="4">Uncharacterized protein</fullName>
    </submittedName>
</protein>
<evidence type="ECO:0000313" key="4">
    <source>
        <dbReference type="EMBL" id="KAF5388822.1"/>
    </source>
</evidence>
<sequence>MSMSASLLLLVLYPAKIVAKGGGGHGSKGKSSSSGFRGGGGGSSTPVIIHTNSNTCVDQKTNQIVPCPHKLSGGAIAGIVIGSTVGALLLVVLIWYTLSRCYLSTRRRREVQSEEGIPSSRENPYQPLDGHDHPEGVHSAESGPRLDAYAYSTSEEDKETKVYMPEPGGGG</sequence>
<evidence type="ECO:0000313" key="5">
    <source>
        <dbReference type="Proteomes" id="UP000518752"/>
    </source>
</evidence>
<reference evidence="4 5" key="1">
    <citation type="journal article" date="2020" name="ISME J.">
        <title>Uncovering the hidden diversity of litter-decomposition mechanisms in mushroom-forming fungi.</title>
        <authorList>
            <person name="Floudas D."/>
            <person name="Bentzer J."/>
            <person name="Ahren D."/>
            <person name="Johansson T."/>
            <person name="Persson P."/>
            <person name="Tunlid A."/>
        </authorList>
    </citation>
    <scope>NUCLEOTIDE SEQUENCE [LARGE SCALE GENOMIC DNA]</scope>
    <source>
        <strain evidence="4 5">CBS 406.79</strain>
    </source>
</reference>
<comment type="caution">
    <text evidence="4">The sequence shown here is derived from an EMBL/GenBank/DDBJ whole genome shotgun (WGS) entry which is preliminary data.</text>
</comment>
<keyword evidence="3" id="KW-0732">Signal</keyword>
<proteinExistence type="predicted"/>
<feature type="signal peptide" evidence="3">
    <location>
        <begin position="1"/>
        <end position="19"/>
    </location>
</feature>
<dbReference type="OrthoDB" id="2979244at2759"/>
<accession>A0A8H5MCD7</accession>
<feature type="compositionally biased region" description="Basic and acidic residues" evidence="1">
    <location>
        <begin position="129"/>
        <end position="138"/>
    </location>
</feature>